<dbReference type="Gene3D" id="1.10.10.60">
    <property type="entry name" value="Homeodomain-like"/>
    <property type="match status" value="1"/>
</dbReference>
<proteinExistence type="predicted"/>
<evidence type="ECO:0000259" key="2">
    <source>
        <dbReference type="PROSITE" id="PS50090"/>
    </source>
</evidence>
<evidence type="ECO:0000313" key="4">
    <source>
        <dbReference type="Proteomes" id="UP001201262"/>
    </source>
</evidence>
<dbReference type="AlphaFoldDB" id="A0AAD4KTW0"/>
<dbReference type="GeneID" id="70241176"/>
<feature type="region of interest" description="Disordered" evidence="1">
    <location>
        <begin position="1"/>
        <end position="21"/>
    </location>
</feature>
<feature type="region of interest" description="Disordered" evidence="1">
    <location>
        <begin position="200"/>
        <end position="236"/>
    </location>
</feature>
<evidence type="ECO:0000256" key="1">
    <source>
        <dbReference type="SAM" id="MobiDB-lite"/>
    </source>
</evidence>
<dbReference type="EMBL" id="JAJTJA010000004">
    <property type="protein sequence ID" value="KAH8700782.1"/>
    <property type="molecule type" value="Genomic_DNA"/>
</dbReference>
<dbReference type="SUPFAM" id="SSF46689">
    <property type="entry name" value="Homeodomain-like"/>
    <property type="match status" value="1"/>
</dbReference>
<reference evidence="3" key="1">
    <citation type="submission" date="2021-12" db="EMBL/GenBank/DDBJ databases">
        <title>Convergent genome expansion in fungi linked to evolution of root-endophyte symbiosis.</title>
        <authorList>
            <consortium name="DOE Joint Genome Institute"/>
            <person name="Ke Y.-H."/>
            <person name="Bonito G."/>
            <person name="Liao H.-L."/>
            <person name="Looney B."/>
            <person name="Rojas-Flechas A."/>
            <person name="Nash J."/>
            <person name="Hameed K."/>
            <person name="Schadt C."/>
            <person name="Martin F."/>
            <person name="Crous P.W."/>
            <person name="Miettinen O."/>
            <person name="Magnuson J.K."/>
            <person name="Labbe J."/>
            <person name="Jacobson D."/>
            <person name="Doktycz M.J."/>
            <person name="Veneault-Fourrey C."/>
            <person name="Kuo A."/>
            <person name="Mondo S."/>
            <person name="Calhoun S."/>
            <person name="Riley R."/>
            <person name="Ohm R."/>
            <person name="LaButti K."/>
            <person name="Andreopoulos B."/>
            <person name="Pangilinan J."/>
            <person name="Nolan M."/>
            <person name="Tritt A."/>
            <person name="Clum A."/>
            <person name="Lipzen A."/>
            <person name="Daum C."/>
            <person name="Barry K."/>
            <person name="Grigoriev I.V."/>
            <person name="Vilgalys R."/>
        </authorList>
    </citation>
    <scope>NUCLEOTIDE SEQUENCE</scope>
    <source>
        <strain evidence="3">PMI_201</strain>
    </source>
</reference>
<dbReference type="Pfam" id="PF13921">
    <property type="entry name" value="Myb_DNA-bind_6"/>
    <property type="match status" value="1"/>
</dbReference>
<dbReference type="InterPro" id="IPR001005">
    <property type="entry name" value="SANT/Myb"/>
</dbReference>
<name>A0AAD4KTW0_9EURO</name>
<dbReference type="PROSITE" id="PS50090">
    <property type="entry name" value="MYB_LIKE"/>
    <property type="match status" value="1"/>
</dbReference>
<dbReference type="RefSeq" id="XP_046074488.1">
    <property type="nucleotide sequence ID" value="XM_046210889.1"/>
</dbReference>
<keyword evidence="4" id="KW-1185">Reference proteome</keyword>
<dbReference type="CDD" id="cd00167">
    <property type="entry name" value="SANT"/>
    <property type="match status" value="1"/>
</dbReference>
<feature type="compositionally biased region" description="Low complexity" evidence="1">
    <location>
        <begin position="1"/>
        <end position="18"/>
    </location>
</feature>
<comment type="caution">
    <text evidence="3">The sequence shown here is derived from an EMBL/GenBank/DDBJ whole genome shotgun (WGS) entry which is preliminary data.</text>
</comment>
<dbReference type="Proteomes" id="UP001201262">
    <property type="component" value="Unassembled WGS sequence"/>
</dbReference>
<organism evidence="3 4">
    <name type="scientific">Talaromyces proteolyticus</name>
    <dbReference type="NCBI Taxonomy" id="1131652"/>
    <lineage>
        <taxon>Eukaryota</taxon>
        <taxon>Fungi</taxon>
        <taxon>Dikarya</taxon>
        <taxon>Ascomycota</taxon>
        <taxon>Pezizomycotina</taxon>
        <taxon>Eurotiomycetes</taxon>
        <taxon>Eurotiomycetidae</taxon>
        <taxon>Eurotiales</taxon>
        <taxon>Trichocomaceae</taxon>
        <taxon>Talaromyces</taxon>
        <taxon>Talaromyces sect. Bacilispori</taxon>
    </lineage>
</organism>
<evidence type="ECO:0000313" key="3">
    <source>
        <dbReference type="EMBL" id="KAH8700782.1"/>
    </source>
</evidence>
<sequence length="236" mass="26512">MQRFSPSQNSTSPSLSLNGQDCDLAEITQGFGNGGPLSFTPPLLDHAQSTQDLEYSEAGMTSYQFSPIQADNINLAHPSSQRPLPDTGSTNVSSTWSGSDDAVLMNARARNHGWNQIQKDHFPNKTANACRKRYERLVAKRRVPEWDQEKLEKLSAEYNRLREETWQALASAIGEKWQDVEKACFDRGLKLLTSPSRAHYRNHNQVQRNEVIKASVPPPQPRRDSVLPLKDILSAD</sequence>
<accession>A0AAD4KTW0</accession>
<protein>
    <recommendedName>
        <fullName evidence="2">Myb-like domain-containing protein</fullName>
    </recommendedName>
</protein>
<dbReference type="InterPro" id="IPR009057">
    <property type="entry name" value="Homeodomain-like_sf"/>
</dbReference>
<feature type="domain" description="Myb-like" evidence="2">
    <location>
        <begin position="94"/>
        <end position="138"/>
    </location>
</feature>
<feature type="region of interest" description="Disordered" evidence="1">
    <location>
        <begin position="75"/>
        <end position="97"/>
    </location>
</feature>
<gene>
    <name evidence="3" type="ORF">BGW36DRAFT_292130</name>
</gene>